<reference evidence="2 3" key="1">
    <citation type="submission" date="2015-07" db="EMBL/GenBank/DDBJ databases">
        <authorList>
            <person name="Noorani M."/>
        </authorList>
    </citation>
    <scope>NUCLEOTIDE SEQUENCE [LARGE SCALE GENOMIC DNA]</scope>
    <source>
        <strain evidence="2">BBA 69670</strain>
    </source>
</reference>
<dbReference type="PANTHER" id="PTHR38248">
    <property type="entry name" value="FUNK1 6"/>
    <property type="match status" value="1"/>
</dbReference>
<name>A0A0K6GDD8_9AGAM</name>
<dbReference type="SUPFAM" id="SSF56112">
    <property type="entry name" value="Protein kinase-like (PK-like)"/>
    <property type="match status" value="1"/>
</dbReference>
<gene>
    <name evidence="2" type="ORF">RSOLAG22IIIB_12259</name>
</gene>
<dbReference type="InterPro" id="IPR011009">
    <property type="entry name" value="Kinase-like_dom_sf"/>
</dbReference>
<evidence type="ECO:0000313" key="3">
    <source>
        <dbReference type="Proteomes" id="UP000044841"/>
    </source>
</evidence>
<keyword evidence="3" id="KW-1185">Reference proteome</keyword>
<accession>A0A0K6GDD8</accession>
<evidence type="ECO:0000313" key="2">
    <source>
        <dbReference type="EMBL" id="CUA76409.1"/>
    </source>
</evidence>
<dbReference type="EMBL" id="CYGV01001680">
    <property type="protein sequence ID" value="CUA76409.1"/>
    <property type="molecule type" value="Genomic_DNA"/>
</dbReference>
<protein>
    <recommendedName>
        <fullName evidence="1">Fungal-type protein kinase domain-containing protein</fullName>
    </recommendedName>
</protein>
<feature type="domain" description="Fungal-type protein kinase" evidence="1">
    <location>
        <begin position="41"/>
        <end position="315"/>
    </location>
</feature>
<evidence type="ECO:0000259" key="1">
    <source>
        <dbReference type="Pfam" id="PF17667"/>
    </source>
</evidence>
<sequence>MVAYSFKNGRSESTYGIRIQDSRPVTRYHTIRVLSDAGANSSVGRATRVWAVQKYVDGIPFGRFYSLKDVWAYEWRDSKHQVLENIQKDQPKYSQHFLIPSDYGYVAHDFSELSIPDNIHESLRRLNPEPTGRILYTHAETSLDSSSEGHTGDEYLSRHPRQHHRVVFEGIGVPVHDLRTFTDIFTAIKGGWKGLNAMHLSRLVHRDVSSGSILLVSNSGTQGQRGVIMDLECAKQVDDTNTPYDMRTGTETFMATEVACMKHHRLGSLRSFLKIRTPSRKDPKQYAQGPRARLPSFCHNPLHGMESIWWLCIWVMFYLVPSSAHSEQYMENYWKVFANPLIKRDFVCISEDFLDLTTHLSEVPSLVEVMSEWQEELNQLYKESYMEQDVSSTRLTQIRIDKKTVQSGYELGKEFLESLKSYAESISIEFVTLSERYQEPKKNVVSTTASSEPE</sequence>
<dbReference type="Pfam" id="PF17667">
    <property type="entry name" value="Pkinase_fungal"/>
    <property type="match status" value="1"/>
</dbReference>
<proteinExistence type="predicted"/>
<organism evidence="2 3">
    <name type="scientific">Rhizoctonia solani</name>
    <dbReference type="NCBI Taxonomy" id="456999"/>
    <lineage>
        <taxon>Eukaryota</taxon>
        <taxon>Fungi</taxon>
        <taxon>Dikarya</taxon>
        <taxon>Basidiomycota</taxon>
        <taxon>Agaricomycotina</taxon>
        <taxon>Agaricomycetes</taxon>
        <taxon>Cantharellales</taxon>
        <taxon>Ceratobasidiaceae</taxon>
        <taxon>Rhizoctonia</taxon>
    </lineage>
</organism>
<dbReference type="Proteomes" id="UP000044841">
    <property type="component" value="Unassembled WGS sequence"/>
</dbReference>
<dbReference type="AlphaFoldDB" id="A0A0K6GDD8"/>
<dbReference type="Gene3D" id="1.10.510.10">
    <property type="entry name" value="Transferase(Phosphotransferase) domain 1"/>
    <property type="match status" value="1"/>
</dbReference>
<dbReference type="PANTHER" id="PTHR38248:SF2">
    <property type="entry name" value="FUNK1 11"/>
    <property type="match status" value="1"/>
</dbReference>
<dbReference type="InterPro" id="IPR040976">
    <property type="entry name" value="Pkinase_fungal"/>
</dbReference>